<dbReference type="AlphaFoldDB" id="A0ABD3GUK4"/>
<reference evidence="1 2" key="1">
    <citation type="submission" date="2024-09" db="EMBL/GenBank/DDBJ databases">
        <title>Chromosome-scale assembly of Riccia sorocarpa.</title>
        <authorList>
            <person name="Paukszto L."/>
        </authorList>
    </citation>
    <scope>NUCLEOTIDE SEQUENCE [LARGE SCALE GENOMIC DNA]</scope>
    <source>
        <strain evidence="1">LP-2024</strain>
        <tissue evidence="1">Aerial parts of the thallus</tissue>
    </source>
</reference>
<comment type="caution">
    <text evidence="1">The sequence shown here is derived from an EMBL/GenBank/DDBJ whole genome shotgun (WGS) entry which is preliminary data.</text>
</comment>
<evidence type="ECO:0000313" key="2">
    <source>
        <dbReference type="Proteomes" id="UP001633002"/>
    </source>
</evidence>
<sequence>MTSSNLETDMYGSTLYLTRNASTIYVRVHVSSHKCQTSTYLLTIASGPASHEDTPTPTRGADKKLSFGVALLNTLFVFGFRYGC</sequence>
<gene>
    <name evidence="1" type="ORF">R1sor_000129</name>
</gene>
<evidence type="ECO:0000313" key="1">
    <source>
        <dbReference type="EMBL" id="KAL3682107.1"/>
    </source>
</evidence>
<dbReference type="EMBL" id="JBJQOH010000006">
    <property type="protein sequence ID" value="KAL3682107.1"/>
    <property type="molecule type" value="Genomic_DNA"/>
</dbReference>
<protein>
    <submittedName>
        <fullName evidence="1">Uncharacterized protein</fullName>
    </submittedName>
</protein>
<keyword evidence="2" id="KW-1185">Reference proteome</keyword>
<name>A0ABD3GUK4_9MARC</name>
<accession>A0ABD3GUK4</accession>
<proteinExistence type="predicted"/>
<dbReference type="Proteomes" id="UP001633002">
    <property type="component" value="Unassembled WGS sequence"/>
</dbReference>
<organism evidence="1 2">
    <name type="scientific">Riccia sorocarpa</name>
    <dbReference type="NCBI Taxonomy" id="122646"/>
    <lineage>
        <taxon>Eukaryota</taxon>
        <taxon>Viridiplantae</taxon>
        <taxon>Streptophyta</taxon>
        <taxon>Embryophyta</taxon>
        <taxon>Marchantiophyta</taxon>
        <taxon>Marchantiopsida</taxon>
        <taxon>Marchantiidae</taxon>
        <taxon>Marchantiales</taxon>
        <taxon>Ricciaceae</taxon>
        <taxon>Riccia</taxon>
    </lineage>
</organism>